<evidence type="ECO:0000256" key="6">
    <source>
        <dbReference type="SAM" id="MobiDB-lite"/>
    </source>
</evidence>
<evidence type="ECO:0000256" key="8">
    <source>
        <dbReference type="SAM" id="SignalP"/>
    </source>
</evidence>
<evidence type="ECO:0000313" key="10">
    <source>
        <dbReference type="Proteomes" id="UP001303373"/>
    </source>
</evidence>
<evidence type="ECO:0000256" key="3">
    <source>
        <dbReference type="ARBA" id="ARBA00022692"/>
    </source>
</evidence>
<dbReference type="GO" id="GO:0005384">
    <property type="term" value="F:manganese ion transmembrane transporter activity"/>
    <property type="evidence" value="ECO:0007669"/>
    <property type="project" value="TreeGrafter"/>
</dbReference>
<dbReference type="GO" id="GO:0032472">
    <property type="term" value="P:Golgi calcium ion transport"/>
    <property type="evidence" value="ECO:0007669"/>
    <property type="project" value="TreeGrafter"/>
</dbReference>
<evidence type="ECO:0000256" key="1">
    <source>
        <dbReference type="ARBA" id="ARBA00004141"/>
    </source>
</evidence>
<dbReference type="Pfam" id="PF01169">
    <property type="entry name" value="GDT1"/>
    <property type="match status" value="2"/>
</dbReference>
<dbReference type="PANTHER" id="PTHR12608:SF1">
    <property type="entry name" value="TRANSMEMBRANE PROTEIN 165"/>
    <property type="match status" value="1"/>
</dbReference>
<proteinExistence type="inferred from homology"/>
<evidence type="ECO:0008006" key="11">
    <source>
        <dbReference type="Google" id="ProtNLM"/>
    </source>
</evidence>
<dbReference type="GO" id="GO:0000329">
    <property type="term" value="C:fungal-type vacuole membrane"/>
    <property type="evidence" value="ECO:0007669"/>
    <property type="project" value="TreeGrafter"/>
</dbReference>
<feature type="region of interest" description="Disordered" evidence="6">
    <location>
        <begin position="380"/>
        <end position="441"/>
    </location>
</feature>
<comment type="similarity">
    <text evidence="2">Belongs to the GDT1 family.</text>
</comment>
<feature type="signal peptide" evidence="8">
    <location>
        <begin position="1"/>
        <end position="22"/>
    </location>
</feature>
<feature type="compositionally biased region" description="Basic and acidic residues" evidence="6">
    <location>
        <begin position="380"/>
        <end position="394"/>
    </location>
</feature>
<organism evidence="9 10">
    <name type="scientific">Acrodontium crateriforme</name>
    <dbReference type="NCBI Taxonomy" id="150365"/>
    <lineage>
        <taxon>Eukaryota</taxon>
        <taxon>Fungi</taxon>
        <taxon>Dikarya</taxon>
        <taxon>Ascomycota</taxon>
        <taxon>Pezizomycotina</taxon>
        <taxon>Dothideomycetes</taxon>
        <taxon>Dothideomycetidae</taxon>
        <taxon>Mycosphaerellales</taxon>
        <taxon>Teratosphaeriaceae</taxon>
        <taxon>Acrodontium</taxon>
    </lineage>
</organism>
<feature type="compositionally biased region" description="Basic and acidic residues" evidence="6">
    <location>
        <begin position="126"/>
        <end position="144"/>
    </location>
</feature>
<reference evidence="9 10" key="1">
    <citation type="submission" date="2023-11" db="EMBL/GenBank/DDBJ databases">
        <title>An acidophilic fungus is an integral part of prey digestion in a carnivorous sundew plant.</title>
        <authorList>
            <person name="Tsai I.J."/>
        </authorList>
    </citation>
    <scope>NUCLEOTIDE SEQUENCE [LARGE SCALE GENOMIC DNA]</scope>
    <source>
        <strain evidence="9">169a</strain>
    </source>
</reference>
<dbReference type="Proteomes" id="UP001303373">
    <property type="component" value="Chromosome 3"/>
</dbReference>
<feature type="compositionally biased region" description="Basic and acidic residues" evidence="6">
    <location>
        <begin position="198"/>
        <end position="209"/>
    </location>
</feature>
<dbReference type="GO" id="GO:0015085">
    <property type="term" value="F:calcium ion transmembrane transporter activity"/>
    <property type="evidence" value="ECO:0007669"/>
    <property type="project" value="TreeGrafter"/>
</dbReference>
<feature type="transmembrane region" description="Helical" evidence="7">
    <location>
        <begin position="347"/>
        <end position="364"/>
    </location>
</feature>
<feature type="compositionally biased region" description="Basic and acidic residues" evidence="6">
    <location>
        <begin position="102"/>
        <end position="112"/>
    </location>
</feature>
<dbReference type="PROSITE" id="PS01214">
    <property type="entry name" value="UPF0016"/>
    <property type="match status" value="1"/>
</dbReference>
<dbReference type="InterPro" id="IPR049555">
    <property type="entry name" value="GDT1-like_CS"/>
</dbReference>
<dbReference type="PANTHER" id="PTHR12608">
    <property type="entry name" value="TRANSMEMBRANE PROTEIN HTP-1 RELATED"/>
    <property type="match status" value="1"/>
</dbReference>
<dbReference type="InterPro" id="IPR001727">
    <property type="entry name" value="GDT1-like"/>
</dbReference>
<accession>A0AAQ3M3N8</accession>
<keyword evidence="5 7" id="KW-0472">Membrane</keyword>
<gene>
    <name evidence="9" type="ORF">R9X50_00213300</name>
</gene>
<dbReference type="GO" id="GO:0032468">
    <property type="term" value="P:Golgi calcium ion homeostasis"/>
    <property type="evidence" value="ECO:0007669"/>
    <property type="project" value="TreeGrafter"/>
</dbReference>
<name>A0AAQ3M3N8_9PEZI</name>
<evidence type="ECO:0000256" key="7">
    <source>
        <dbReference type="SAM" id="Phobius"/>
    </source>
</evidence>
<feature type="transmembrane region" description="Helical" evidence="7">
    <location>
        <begin position="315"/>
        <end position="335"/>
    </location>
</feature>
<feature type="transmembrane region" description="Helical" evidence="7">
    <location>
        <begin position="490"/>
        <end position="516"/>
    </location>
</feature>
<feature type="compositionally biased region" description="Basic and acidic residues" evidence="6">
    <location>
        <begin position="158"/>
        <end position="178"/>
    </location>
</feature>
<evidence type="ECO:0000313" key="9">
    <source>
        <dbReference type="EMBL" id="WPG99320.1"/>
    </source>
</evidence>
<keyword evidence="10" id="KW-1185">Reference proteome</keyword>
<keyword evidence="8" id="KW-0732">Signal</keyword>
<keyword evidence="3 7" id="KW-0812">Transmembrane</keyword>
<comment type="subcellular location">
    <subcellularLocation>
        <location evidence="1">Membrane</location>
        <topology evidence="1">Multi-pass membrane protein</topology>
    </subcellularLocation>
</comment>
<dbReference type="GO" id="GO:0005794">
    <property type="term" value="C:Golgi apparatus"/>
    <property type="evidence" value="ECO:0007669"/>
    <property type="project" value="TreeGrafter"/>
</dbReference>
<feature type="chain" id="PRO_5042905440" description="Transmembrane protein 165" evidence="8">
    <location>
        <begin position="23"/>
        <end position="546"/>
    </location>
</feature>
<feature type="compositionally biased region" description="Basic and acidic residues" evidence="6">
    <location>
        <begin position="223"/>
        <end position="241"/>
    </location>
</feature>
<dbReference type="EMBL" id="CP138582">
    <property type="protein sequence ID" value="WPG99320.1"/>
    <property type="molecule type" value="Genomic_DNA"/>
</dbReference>
<sequence>MKLRRASPLLLLLLPSLALADAASDTQHVASVDRVAPNQIAQPNQAPHAAETLSQSSERDATVDPSPSAASRNYKGTEAAPVDGLDGKPHAGPFVDTSRDDEDTKGKPKSSETAKSVPTSLHKFGSSKDEIPEKNDGVMNDENRPVPGKGTTGTEGGVSERTKDRKGSTENHPTKPKEAPPLPHSEQERIDAVTGTKMKQDKDTEKGDGNEGVEYVGGLGLEKPTDLPDKPHNIPHPDPKGAKLPTGSSKEDGPPVLSKPMTTTKDAQGKSAVDEIEWHEWFHSFVLSYTMILFSEIGDKTFLVAALMAMRHPRLLVFSAALSALVAMTILSALLGHVVPTLIPKRLTTLAAAILFLVFGVRMMREGLAMPKDMGVGEEMKEVEAELEEKEHSARQGSRRRNSNVTPYALEAGRGRKSSASINLPRGEPSPPSSSEHSPARGRDRLAGLSNLIGLVLSPAWVQTFVMTFLGEWGDRSQIATIAMAAGQDYWWVTLGAVAGHACCTGVAVLGGAALAGKVSLRVVTIGGAGAFLVFGVIYLFECMTE</sequence>
<feature type="transmembrane region" description="Helical" evidence="7">
    <location>
        <begin position="446"/>
        <end position="470"/>
    </location>
</feature>
<evidence type="ECO:0000256" key="4">
    <source>
        <dbReference type="ARBA" id="ARBA00022989"/>
    </source>
</evidence>
<evidence type="ECO:0000256" key="2">
    <source>
        <dbReference type="ARBA" id="ARBA00009190"/>
    </source>
</evidence>
<feature type="transmembrane region" description="Helical" evidence="7">
    <location>
        <begin position="523"/>
        <end position="541"/>
    </location>
</feature>
<protein>
    <recommendedName>
        <fullName evidence="11">Transmembrane protein 165</fullName>
    </recommendedName>
</protein>
<keyword evidence="4 7" id="KW-1133">Transmembrane helix</keyword>
<evidence type="ECO:0000256" key="5">
    <source>
        <dbReference type="ARBA" id="ARBA00023136"/>
    </source>
</evidence>
<feature type="region of interest" description="Disordered" evidence="6">
    <location>
        <begin position="37"/>
        <end position="268"/>
    </location>
</feature>
<dbReference type="AlphaFoldDB" id="A0AAQ3M3N8"/>